<reference evidence="3 4" key="1">
    <citation type="submission" date="2016-05" db="EMBL/GenBank/DDBJ databases">
        <title>Complete genome sequence of a phthalic acid esters degrading Mycobacterium sp. YC-RL4.</title>
        <authorList>
            <person name="Ren L."/>
            <person name="Fan S."/>
            <person name="Ruth N."/>
            <person name="Jia Y."/>
            <person name="Wang J."/>
            <person name="Qiao C."/>
        </authorList>
    </citation>
    <scope>NUCLEOTIDE SEQUENCE [LARGE SCALE GENOMIC DNA]</scope>
    <source>
        <strain evidence="3 4">YC-RL4</strain>
        <plasmid evidence="4">pmyc1</plasmid>
    </source>
</reference>
<gene>
    <name evidence="3" type="ORF">A7U43_28775</name>
</gene>
<organism evidence="3 4">
    <name type="scientific">Mycobacterium adipatum</name>
    <dbReference type="NCBI Taxonomy" id="1682113"/>
    <lineage>
        <taxon>Bacteria</taxon>
        <taxon>Bacillati</taxon>
        <taxon>Actinomycetota</taxon>
        <taxon>Actinomycetes</taxon>
        <taxon>Mycobacteriales</taxon>
        <taxon>Mycobacteriaceae</taxon>
        <taxon>Mycobacterium</taxon>
    </lineage>
</organism>
<evidence type="ECO:0000313" key="4">
    <source>
        <dbReference type="Proteomes" id="UP000077143"/>
    </source>
</evidence>
<dbReference type="KEGG" id="madi:A7U43_28775"/>
<proteinExistence type="predicted"/>
<geneLocation type="plasmid" evidence="4">
    <name>pmyc1</name>
</geneLocation>
<dbReference type="PANTHER" id="PTHR24094:SF15">
    <property type="entry name" value="AMP-DEPENDENT SYNTHETASE_LIGASE DOMAIN-CONTAINING PROTEIN-RELATED"/>
    <property type="match status" value="1"/>
</dbReference>
<feature type="signal peptide" evidence="1">
    <location>
        <begin position="1"/>
        <end position="27"/>
    </location>
</feature>
<dbReference type="AlphaFoldDB" id="A0A172UWU7"/>
<name>A0A172UWU7_9MYCO</name>
<evidence type="ECO:0000256" key="1">
    <source>
        <dbReference type="SAM" id="SignalP"/>
    </source>
</evidence>
<keyword evidence="3" id="KW-0614">Plasmid</keyword>
<feature type="domain" description="GmrSD restriction endonucleases C-terminal" evidence="2">
    <location>
        <begin position="88"/>
        <end position="215"/>
    </location>
</feature>
<sequence>MTRARTIWLALFAAVSVLVAYQTVVSAAEQSAQFIAAADVPTVAPGEDVLAGVAVVPLRVRSQDYRRAAFGESWTDDNDAPGGHNGCDTRNDILDRDLVEKTYVAISRCPTAVATGVLHDPYTSLTIPFTRGNQTGAAVQIEHIVPLAYAWDQGARIWTDALRVRFANDPANLVAVQGQANQDKGDKEPALWMPPNEAFHCQYAMQFIAVMRGYGLPVDALSVQPLQQAAHTCPVG</sequence>
<protein>
    <recommendedName>
        <fullName evidence="2">GmrSD restriction endonucleases C-terminal domain-containing protein</fullName>
    </recommendedName>
</protein>
<keyword evidence="4" id="KW-1185">Reference proteome</keyword>
<dbReference type="Proteomes" id="UP000077143">
    <property type="component" value="Plasmid pMYC1"/>
</dbReference>
<evidence type="ECO:0000259" key="2">
    <source>
        <dbReference type="Pfam" id="PF07510"/>
    </source>
</evidence>
<evidence type="ECO:0000313" key="3">
    <source>
        <dbReference type="EMBL" id="ANE83552.1"/>
    </source>
</evidence>
<accession>A0A172UWU7</accession>
<dbReference type="PANTHER" id="PTHR24094">
    <property type="entry name" value="SECRETED PROTEIN"/>
    <property type="match status" value="1"/>
</dbReference>
<keyword evidence="1" id="KW-0732">Signal</keyword>
<feature type="chain" id="PRO_5008002456" description="GmrSD restriction endonucleases C-terminal domain-containing protein" evidence="1">
    <location>
        <begin position="28"/>
        <end position="236"/>
    </location>
</feature>
<dbReference type="RefSeq" id="WP_068004477.1">
    <property type="nucleotide sequence ID" value="NZ_CP015597.1"/>
</dbReference>
<dbReference type="Pfam" id="PF07510">
    <property type="entry name" value="GmrSD_C"/>
    <property type="match status" value="1"/>
</dbReference>
<dbReference type="EMBL" id="CP015597">
    <property type="protein sequence ID" value="ANE83552.1"/>
    <property type="molecule type" value="Genomic_DNA"/>
</dbReference>
<dbReference type="InterPro" id="IPR011089">
    <property type="entry name" value="GmrSD_C"/>
</dbReference>
<dbReference type="OrthoDB" id="5196645at2"/>